<comment type="caution">
    <text evidence="35">The sequence shown here is derived from an EMBL/GenBank/DDBJ whole genome shotgun (WGS) entry which is preliminary data.</text>
</comment>
<keyword evidence="18 33" id="KW-0472">Membrane</keyword>
<keyword evidence="10" id="KW-0479">Metal-binding</keyword>
<dbReference type="InterPro" id="IPR031649">
    <property type="entry name" value="GPHH_dom"/>
</dbReference>
<keyword evidence="9 33" id="KW-0812">Transmembrane</keyword>
<evidence type="ECO:0000256" key="18">
    <source>
        <dbReference type="ARBA" id="ARBA00023136"/>
    </source>
</evidence>
<keyword evidence="4" id="KW-0813">Transport</keyword>
<dbReference type="Pfam" id="PF08763">
    <property type="entry name" value="Ca_chan_IQ"/>
    <property type="match status" value="1"/>
</dbReference>
<dbReference type="InterPro" id="IPR014873">
    <property type="entry name" value="VDCC_a1su_IQ"/>
</dbReference>
<keyword evidence="21" id="KW-0628">Postsynaptic cell membrane</keyword>
<evidence type="ECO:0000256" key="21">
    <source>
        <dbReference type="ARBA" id="ARBA00023257"/>
    </source>
</evidence>
<evidence type="ECO:0000256" key="28">
    <source>
        <dbReference type="ARBA" id="ARBA00034112"/>
    </source>
</evidence>
<dbReference type="Pfam" id="PF16905">
    <property type="entry name" value="GPHH"/>
    <property type="match status" value="1"/>
</dbReference>
<dbReference type="SUPFAM" id="SSF81324">
    <property type="entry name" value="Voltage-gated potassium channels"/>
    <property type="match status" value="1"/>
</dbReference>
<evidence type="ECO:0000256" key="5">
    <source>
        <dbReference type="ARBA" id="ARBA00022475"/>
    </source>
</evidence>
<feature type="region of interest" description="Disordered" evidence="32">
    <location>
        <begin position="804"/>
        <end position="846"/>
    </location>
</feature>
<comment type="subcellular location">
    <subcellularLocation>
        <location evidence="24">Cell membrane</location>
        <location evidence="24">Sarcolemma</location>
        <location evidence="24">T-tubule</location>
    </subcellularLocation>
    <subcellularLocation>
        <location evidence="3">Cell membrane</location>
        <topology evidence="3">Multi-pass membrane protein</topology>
    </subcellularLocation>
    <subcellularLocation>
        <location evidence="1">Cell projection</location>
        <location evidence="1">Dendrite</location>
    </subcellularLocation>
    <subcellularLocation>
        <location evidence="31">Membrane</location>
        <topology evidence="31">Multi-pass membrane protein</topology>
    </subcellularLocation>
    <subcellularLocation>
        <location evidence="2">Perikaryon</location>
    </subcellularLocation>
    <subcellularLocation>
        <location evidence="28">Postsynaptic density membrane</location>
    </subcellularLocation>
</comment>
<keyword evidence="15 33" id="KW-1133">Transmembrane helix</keyword>
<keyword evidence="17" id="KW-0406">Ion transport</keyword>
<dbReference type="PANTHER" id="PTHR45628:SF10">
    <property type="entry name" value="VOLTAGE-DEPENDENT L-TYPE CALCIUM CHANNEL SUBUNIT ALPHA-1C"/>
    <property type="match status" value="1"/>
</dbReference>
<keyword evidence="19" id="KW-1015">Disulfide bond</keyword>
<evidence type="ECO:0000256" key="32">
    <source>
        <dbReference type="SAM" id="MobiDB-lite"/>
    </source>
</evidence>
<evidence type="ECO:0000256" key="23">
    <source>
        <dbReference type="ARBA" id="ARBA00023303"/>
    </source>
</evidence>
<evidence type="ECO:0000256" key="4">
    <source>
        <dbReference type="ARBA" id="ARBA00022448"/>
    </source>
</evidence>
<comment type="catalytic activity">
    <reaction evidence="29">
        <text>Ca(2+)(in) = Ca(2+)(out)</text>
        <dbReference type="Rhea" id="RHEA:29671"/>
        <dbReference type="ChEBI" id="CHEBI:29108"/>
    </reaction>
</comment>
<dbReference type="Pfam" id="PF00520">
    <property type="entry name" value="Ion_trans"/>
    <property type="match status" value="1"/>
</dbReference>
<proteinExistence type="inferred from homology"/>
<evidence type="ECO:0000256" key="12">
    <source>
        <dbReference type="ARBA" id="ARBA00022837"/>
    </source>
</evidence>
<keyword evidence="22" id="KW-0966">Cell projection</keyword>
<evidence type="ECO:0000259" key="34">
    <source>
        <dbReference type="SMART" id="SM01062"/>
    </source>
</evidence>
<keyword evidence="14 31" id="KW-0851">Voltage-gated channel</keyword>
<evidence type="ECO:0000256" key="31">
    <source>
        <dbReference type="RuleBase" id="RU003808"/>
    </source>
</evidence>
<keyword evidence="36" id="KW-1185">Reference proteome</keyword>
<feature type="domain" description="Voltage-dependent calcium channel alpha-1 subunit IQ" evidence="34">
    <location>
        <begin position="346"/>
        <end position="380"/>
    </location>
</feature>
<evidence type="ECO:0000256" key="11">
    <source>
        <dbReference type="ARBA" id="ARBA00022737"/>
    </source>
</evidence>
<keyword evidence="13" id="KW-0112">Calmodulin-binding</keyword>
<dbReference type="Gene3D" id="6.10.250.2180">
    <property type="match status" value="1"/>
</dbReference>
<organism evidence="35 36">
    <name type="scientific">Ranitomeya imitator</name>
    <name type="common">mimic poison frog</name>
    <dbReference type="NCBI Taxonomy" id="111125"/>
    <lineage>
        <taxon>Eukaryota</taxon>
        <taxon>Metazoa</taxon>
        <taxon>Chordata</taxon>
        <taxon>Craniata</taxon>
        <taxon>Vertebrata</taxon>
        <taxon>Euteleostomi</taxon>
        <taxon>Amphibia</taxon>
        <taxon>Batrachia</taxon>
        <taxon>Anura</taxon>
        <taxon>Neobatrachia</taxon>
        <taxon>Hyloidea</taxon>
        <taxon>Dendrobatidae</taxon>
        <taxon>Dendrobatinae</taxon>
        <taxon>Ranitomeya</taxon>
    </lineage>
</organism>
<evidence type="ECO:0000256" key="15">
    <source>
        <dbReference type="ARBA" id="ARBA00022989"/>
    </source>
</evidence>
<comment type="function">
    <text evidence="30">Pore-forming, alpha-1C subunit of the voltage-gated calcium channel that gives rise to L-type calcium currents. Mediates influx of calcium ions into the cytoplasm, and thereby triggers calcium release from the sarcoplasm. Plays an important role in excitation-contraction coupling in the heart. Required for normal heart development and normal regulation of heart rhythm. Required for normal contraction of smooth muscle cells in blood vessels and in the intestine. Essential for normal blood pressure regulation via its role in the contraction of arterial smooth muscle cells. Long-lasting (L-type) calcium channels belong to the 'high-voltage activated' (HVA) group.</text>
</comment>
<comment type="similarity">
    <text evidence="25">Belongs to the calcium channel alpha-1 subunit (TC 1.A.1.11) family. CACNA1C subfamily.</text>
</comment>
<evidence type="ECO:0000256" key="14">
    <source>
        <dbReference type="ARBA" id="ARBA00022882"/>
    </source>
</evidence>
<evidence type="ECO:0000256" key="17">
    <source>
        <dbReference type="ARBA" id="ARBA00023065"/>
    </source>
</evidence>
<keyword evidence="7 31" id="KW-0109">Calcium transport</keyword>
<keyword evidence="16" id="KW-0770">Synapse</keyword>
<feature type="transmembrane region" description="Helical" evidence="33">
    <location>
        <begin position="188"/>
        <end position="212"/>
    </location>
</feature>
<dbReference type="InterPro" id="IPR031688">
    <property type="entry name" value="CAC1F_C"/>
</dbReference>
<dbReference type="Gene3D" id="1.10.287.70">
    <property type="match status" value="1"/>
</dbReference>
<evidence type="ECO:0000256" key="26">
    <source>
        <dbReference type="ARBA" id="ARBA00024095"/>
    </source>
</evidence>
<evidence type="ECO:0000256" key="3">
    <source>
        <dbReference type="ARBA" id="ARBA00004651"/>
    </source>
</evidence>
<evidence type="ECO:0000256" key="22">
    <source>
        <dbReference type="ARBA" id="ARBA00023273"/>
    </source>
</evidence>
<dbReference type="InterPro" id="IPR002077">
    <property type="entry name" value="VDCCAlpha1"/>
</dbReference>
<evidence type="ECO:0000256" key="7">
    <source>
        <dbReference type="ARBA" id="ARBA00022568"/>
    </source>
</evidence>
<keyword evidence="20" id="KW-0325">Glycoprotein</keyword>
<evidence type="ECO:0000256" key="27">
    <source>
        <dbReference type="ARBA" id="ARBA00030570"/>
    </source>
</evidence>
<evidence type="ECO:0000256" key="24">
    <source>
        <dbReference type="ARBA" id="ARBA00024012"/>
    </source>
</evidence>
<dbReference type="PRINTS" id="PR00167">
    <property type="entry name" value="CACHANNEL"/>
</dbReference>
<evidence type="ECO:0000256" key="30">
    <source>
        <dbReference type="ARBA" id="ARBA00045450"/>
    </source>
</evidence>
<evidence type="ECO:0000256" key="10">
    <source>
        <dbReference type="ARBA" id="ARBA00022723"/>
    </source>
</evidence>
<keyword evidence="11" id="KW-0677">Repeat</keyword>
<keyword evidence="5" id="KW-1003">Cell membrane</keyword>
<evidence type="ECO:0000256" key="29">
    <source>
        <dbReference type="ARBA" id="ARBA00036634"/>
    </source>
</evidence>
<evidence type="ECO:0000256" key="6">
    <source>
        <dbReference type="ARBA" id="ARBA00022553"/>
    </source>
</evidence>
<dbReference type="InterPro" id="IPR005451">
    <property type="entry name" value="VDCC_L_a1csu"/>
</dbReference>
<name>A0ABN9LS06_9NEOB</name>
<dbReference type="InterPro" id="IPR050599">
    <property type="entry name" value="VDCC_alpha-1_subunit"/>
</dbReference>
<dbReference type="InterPro" id="IPR005821">
    <property type="entry name" value="Ion_trans_dom"/>
</dbReference>
<dbReference type="SMART" id="SM01062">
    <property type="entry name" value="Ca_chan_IQ"/>
    <property type="match status" value="1"/>
</dbReference>
<evidence type="ECO:0000256" key="33">
    <source>
        <dbReference type="SAM" id="Phobius"/>
    </source>
</evidence>
<evidence type="ECO:0000313" key="35">
    <source>
        <dbReference type="EMBL" id="CAJ0946095.1"/>
    </source>
</evidence>
<evidence type="ECO:0000256" key="1">
    <source>
        <dbReference type="ARBA" id="ARBA00004279"/>
    </source>
</evidence>
<evidence type="ECO:0000256" key="25">
    <source>
        <dbReference type="ARBA" id="ARBA00024028"/>
    </source>
</evidence>
<keyword evidence="8 31" id="KW-0107">Calcium channel</keyword>
<dbReference type="EMBL" id="CAUEEQ010024934">
    <property type="protein sequence ID" value="CAJ0946095.1"/>
    <property type="molecule type" value="Genomic_DNA"/>
</dbReference>
<evidence type="ECO:0000256" key="8">
    <source>
        <dbReference type="ARBA" id="ARBA00022673"/>
    </source>
</evidence>
<protein>
    <recommendedName>
        <fullName evidence="26">Voltage-dependent L-type calcium channel subunit alpha-1C</fullName>
    </recommendedName>
    <alternativeName>
        <fullName evidence="27">Voltage-gated calcium channel subunit alpha Cav1.2</fullName>
    </alternativeName>
</protein>
<evidence type="ECO:0000256" key="16">
    <source>
        <dbReference type="ARBA" id="ARBA00023018"/>
    </source>
</evidence>
<dbReference type="PRINTS" id="PR01635">
    <property type="entry name" value="LVDCCALPHA1C"/>
</dbReference>
<keyword evidence="23" id="KW-0407">Ion channel</keyword>
<evidence type="ECO:0000313" key="36">
    <source>
        <dbReference type="Proteomes" id="UP001176940"/>
    </source>
</evidence>
<feature type="transmembrane region" description="Helical" evidence="33">
    <location>
        <begin position="96"/>
        <end position="119"/>
    </location>
</feature>
<keyword evidence="6" id="KW-0597">Phosphoprotein</keyword>
<keyword evidence="12 31" id="KW-0106">Calcium</keyword>
<dbReference type="PANTHER" id="PTHR45628">
    <property type="entry name" value="VOLTAGE-DEPENDENT CALCIUM CHANNEL TYPE A SUBUNIT ALPHA-1"/>
    <property type="match status" value="1"/>
</dbReference>
<evidence type="ECO:0000256" key="19">
    <source>
        <dbReference type="ARBA" id="ARBA00023157"/>
    </source>
</evidence>
<evidence type="ECO:0000256" key="2">
    <source>
        <dbReference type="ARBA" id="ARBA00004484"/>
    </source>
</evidence>
<accession>A0ABN9LS06</accession>
<evidence type="ECO:0000256" key="20">
    <source>
        <dbReference type="ARBA" id="ARBA00023180"/>
    </source>
</evidence>
<reference evidence="35" key="1">
    <citation type="submission" date="2023-07" db="EMBL/GenBank/DDBJ databases">
        <authorList>
            <person name="Stuckert A."/>
        </authorList>
    </citation>
    <scope>NUCLEOTIDE SEQUENCE</scope>
</reference>
<evidence type="ECO:0000256" key="9">
    <source>
        <dbReference type="ARBA" id="ARBA00022692"/>
    </source>
</evidence>
<gene>
    <name evidence="35" type="ORF">RIMI_LOCUS11162203</name>
</gene>
<feature type="compositionally biased region" description="Polar residues" evidence="32">
    <location>
        <begin position="804"/>
        <end position="817"/>
    </location>
</feature>
<dbReference type="Proteomes" id="UP001176940">
    <property type="component" value="Unassembled WGS sequence"/>
</dbReference>
<dbReference type="Pfam" id="PF16885">
    <property type="entry name" value="CAC1F_C"/>
    <property type="match status" value="1"/>
</dbReference>
<evidence type="ECO:0000256" key="13">
    <source>
        <dbReference type="ARBA" id="ARBA00022860"/>
    </source>
</evidence>
<sequence>MGAVTAASLTYRMDKLCLLRCSLCATNQSLGQLLLWCRCAKIEVLLLSLKPKQGEENSRISITFFRLFRVMRLVKLLSRGEGIRTLLWTFIKSFQALPYVALLIVMLFFIYAVIGMQVFGKIALNDTTDINRNNNFQTFPQAVLLLFRCATGEAWQEIMLACLPNKKCDPFSEIHRNDEDYTCGSSFAVFYFISFYMLCAFLIINLFVAVIMDNFDYLTRDWSILGPHHLDEFKRIWAEYDPEAKGRIKHLDVVTLLRRIQPPLGFGKLCPHRVACKRLVAMNMPLNSDGTVMFNATLFALVRTSLCIKTDGNLEQANEELRAIIKKIWKRTSMKLLDQVVPPAGDDEVTVGKFYATFLIQEYFRKFKKRKEQGLVGKPSQRNALSLQAGLRTLHDIGPEIRRAISGDLTAEEELDKAMKEAVSAASEDDIFRRAGGLFGNHVSYYQSEVRSAFPQTFTTQRPLHINKTSGGPGDLDSPSHEKLVDSTFTPSSYSSSGSNANINNANNTALVRLPNLLPYQGTISTVEGQSCPVRTHGSWKLGSKSSVSRDSRLPIICREEASQDETYDASEEVEYSSEPSLLCSDMFSDRDEESRQLTPSEGEVERGLCPSPKRSFLRSASLGRRASFHLECLWRYRNQGADTSPKAVLPQLHLVHHQALAVAGLSPLLRRSHSPTAFSRLCSTPPATPCSRGWAQQTVPALRLQGDPGPKDSLNSSFPSVHCSDCNLGRDRPASLTVPCHTRDQTRQHYGSASSLVEAVLISEGLAQFAQDPCFLQVATHELADACDMTIEEMESVADSFLNSNPSPNGKLSPFTNRRDQGLDSVGVGSEEPGLSAGCANSDGEQEDCRIYISSQ</sequence>